<dbReference type="InterPro" id="IPR011006">
    <property type="entry name" value="CheY-like_superfamily"/>
</dbReference>
<dbReference type="InterPro" id="IPR018060">
    <property type="entry name" value="HTH_AraC"/>
</dbReference>
<dbReference type="PROSITE" id="PS50110">
    <property type="entry name" value="RESPONSE_REGULATORY"/>
    <property type="match status" value="1"/>
</dbReference>
<evidence type="ECO:0000313" key="12">
    <source>
        <dbReference type="Proteomes" id="UP000198694"/>
    </source>
</evidence>
<evidence type="ECO:0000256" key="1">
    <source>
        <dbReference type="ARBA" id="ARBA00004496"/>
    </source>
</evidence>
<evidence type="ECO:0000256" key="3">
    <source>
        <dbReference type="ARBA" id="ARBA00022553"/>
    </source>
</evidence>
<dbReference type="SMART" id="SM00448">
    <property type="entry name" value="REC"/>
    <property type="match status" value="1"/>
</dbReference>
<dbReference type="SMART" id="SM00342">
    <property type="entry name" value="HTH_ARAC"/>
    <property type="match status" value="1"/>
</dbReference>
<feature type="domain" description="HTH araC/xylS-type" evidence="9">
    <location>
        <begin position="416"/>
        <end position="518"/>
    </location>
</feature>
<dbReference type="InterPro" id="IPR051552">
    <property type="entry name" value="HptR"/>
</dbReference>
<organism evidence="11 12">
    <name type="scientific">Sediminibacillus albus</name>
    <dbReference type="NCBI Taxonomy" id="407036"/>
    <lineage>
        <taxon>Bacteria</taxon>
        <taxon>Bacillati</taxon>
        <taxon>Bacillota</taxon>
        <taxon>Bacilli</taxon>
        <taxon>Bacillales</taxon>
        <taxon>Bacillaceae</taxon>
        <taxon>Sediminibacillus</taxon>
    </lineage>
</organism>
<evidence type="ECO:0000259" key="9">
    <source>
        <dbReference type="PROSITE" id="PS01124"/>
    </source>
</evidence>
<dbReference type="GO" id="GO:0000160">
    <property type="term" value="P:phosphorelay signal transduction system"/>
    <property type="evidence" value="ECO:0007669"/>
    <property type="project" value="UniProtKB-KW"/>
</dbReference>
<dbReference type="STRING" id="407036.SAMN05216243_1566"/>
<dbReference type="RefSeq" id="WP_175559287.1">
    <property type="nucleotide sequence ID" value="NZ_FNFL01000002.1"/>
</dbReference>
<evidence type="ECO:0000256" key="6">
    <source>
        <dbReference type="ARBA" id="ARBA00023125"/>
    </source>
</evidence>
<evidence type="ECO:0000313" key="11">
    <source>
        <dbReference type="EMBL" id="SDK01084.1"/>
    </source>
</evidence>
<dbReference type="InterPro" id="IPR009057">
    <property type="entry name" value="Homeodomain-like_sf"/>
</dbReference>
<keyword evidence="3 8" id="KW-0597">Phosphoprotein</keyword>
<reference evidence="11 12" key="1">
    <citation type="submission" date="2016-10" db="EMBL/GenBank/DDBJ databases">
        <authorList>
            <person name="de Groot N.N."/>
        </authorList>
    </citation>
    <scope>NUCLEOTIDE SEQUENCE [LARGE SCALE GENOMIC DNA]</scope>
    <source>
        <strain evidence="11 12">CGMCC 1.6502</strain>
    </source>
</reference>
<name>A0A1G8YF99_9BACI</name>
<evidence type="ECO:0000256" key="5">
    <source>
        <dbReference type="ARBA" id="ARBA00023015"/>
    </source>
</evidence>
<dbReference type="Pfam" id="PF00072">
    <property type="entry name" value="Response_reg"/>
    <property type="match status" value="1"/>
</dbReference>
<feature type="modified residue" description="4-aspartylphosphate" evidence="8">
    <location>
        <position position="55"/>
    </location>
</feature>
<keyword evidence="7" id="KW-0804">Transcription</keyword>
<dbReference type="GO" id="GO:0003700">
    <property type="term" value="F:DNA-binding transcription factor activity"/>
    <property type="evidence" value="ECO:0007669"/>
    <property type="project" value="InterPro"/>
</dbReference>
<keyword evidence="4" id="KW-0902">Two-component regulatory system</keyword>
<dbReference type="InterPro" id="IPR001789">
    <property type="entry name" value="Sig_transdc_resp-reg_receiver"/>
</dbReference>
<dbReference type="AlphaFoldDB" id="A0A1G8YF99"/>
<dbReference type="EMBL" id="FNFL01000002">
    <property type="protein sequence ID" value="SDK01084.1"/>
    <property type="molecule type" value="Genomic_DNA"/>
</dbReference>
<keyword evidence="2" id="KW-0963">Cytoplasm</keyword>
<feature type="domain" description="Response regulatory" evidence="10">
    <location>
        <begin position="3"/>
        <end position="120"/>
    </location>
</feature>
<dbReference type="CDD" id="cd17536">
    <property type="entry name" value="REC_YesN-like"/>
    <property type="match status" value="1"/>
</dbReference>
<evidence type="ECO:0000256" key="8">
    <source>
        <dbReference type="PROSITE-ProRule" id="PRU00169"/>
    </source>
</evidence>
<dbReference type="PROSITE" id="PS01124">
    <property type="entry name" value="HTH_ARAC_FAMILY_2"/>
    <property type="match status" value="1"/>
</dbReference>
<keyword evidence="5" id="KW-0805">Transcription regulation</keyword>
<dbReference type="PANTHER" id="PTHR42713:SF3">
    <property type="entry name" value="TRANSCRIPTIONAL REGULATORY PROTEIN HPTR"/>
    <property type="match status" value="1"/>
</dbReference>
<dbReference type="SUPFAM" id="SSF46689">
    <property type="entry name" value="Homeodomain-like"/>
    <property type="match status" value="1"/>
</dbReference>
<evidence type="ECO:0000256" key="4">
    <source>
        <dbReference type="ARBA" id="ARBA00023012"/>
    </source>
</evidence>
<keyword evidence="6" id="KW-0238">DNA-binding</keyword>
<dbReference type="GO" id="GO:0005737">
    <property type="term" value="C:cytoplasm"/>
    <property type="evidence" value="ECO:0007669"/>
    <property type="project" value="UniProtKB-SubCell"/>
</dbReference>
<dbReference type="SUPFAM" id="SSF52172">
    <property type="entry name" value="CheY-like"/>
    <property type="match status" value="1"/>
</dbReference>
<evidence type="ECO:0000256" key="2">
    <source>
        <dbReference type="ARBA" id="ARBA00022490"/>
    </source>
</evidence>
<dbReference type="Pfam" id="PF12833">
    <property type="entry name" value="HTH_18"/>
    <property type="match status" value="1"/>
</dbReference>
<evidence type="ECO:0000259" key="10">
    <source>
        <dbReference type="PROSITE" id="PS50110"/>
    </source>
</evidence>
<protein>
    <submittedName>
        <fullName evidence="11">Two-component system, response regulator YesN</fullName>
    </submittedName>
</protein>
<dbReference type="Gene3D" id="1.10.10.60">
    <property type="entry name" value="Homeodomain-like"/>
    <property type="match status" value="2"/>
</dbReference>
<evidence type="ECO:0000256" key="7">
    <source>
        <dbReference type="ARBA" id="ARBA00023163"/>
    </source>
</evidence>
<comment type="subcellular location">
    <subcellularLocation>
        <location evidence="1">Cytoplasm</location>
    </subcellularLocation>
</comment>
<dbReference type="Gene3D" id="3.40.50.2300">
    <property type="match status" value="1"/>
</dbReference>
<keyword evidence="12" id="KW-1185">Reference proteome</keyword>
<dbReference type="PANTHER" id="PTHR42713">
    <property type="entry name" value="HISTIDINE KINASE-RELATED"/>
    <property type="match status" value="1"/>
</dbReference>
<accession>A0A1G8YF99</accession>
<dbReference type="Proteomes" id="UP000198694">
    <property type="component" value="Unassembled WGS sequence"/>
</dbReference>
<dbReference type="GO" id="GO:0043565">
    <property type="term" value="F:sequence-specific DNA binding"/>
    <property type="evidence" value="ECO:0007669"/>
    <property type="project" value="InterPro"/>
</dbReference>
<proteinExistence type="predicted"/>
<gene>
    <name evidence="11" type="ORF">SAMN05216243_1566</name>
</gene>
<sequence>MYKVLLVDDERMILEGISSIVDWEKQGTILAGTARNGIEGLDFIRRNRPDIVVSDITMPGLDGMELIEKSSHDYPAIKWILLSGYNEFEYAQKAMRFGVKHYLLKPCDEAAISEALNELVNELNDQQKESIYLKNIENRANITVEGTKEMLFKEVLTNSTLQEDQRNDFYEKQIGLPADQISARLILFHLENSDLSILPLAKKMAVNHFGQKAVMAWTILGEDLLLLLSEDFDGQEELLSFIKKVQDSFGDRYQSMLTVVISGSVEAMKIHSYYQRVAKSLEERFYKGKGSIIFESKSAMDAGNDSELYENDMERIIFQLKAGRQGEARQELSKTIEKIKAMKLKPTIAKSYLIQLYISIIKVTSPSIGEEHTREISKLEGLETLSSFHAILEKALVKGNSLEAATQQLRYSAVVARMIDVIHDNLENPDLSLQWMAKKALYMNTDYLGKTFKKEVGKKFSAYVMNRRIDKAIEIIEQEGDVKVFELAERLGFGNNPQYFSQIFKKRTGCTPTDLIRSN</sequence>